<evidence type="ECO:0000256" key="1">
    <source>
        <dbReference type="ARBA" id="ARBA00004613"/>
    </source>
</evidence>
<keyword evidence="2" id="KW-0964">Secreted</keyword>
<dbReference type="Pfam" id="PF02950">
    <property type="entry name" value="Conotoxin"/>
    <property type="match status" value="1"/>
</dbReference>
<evidence type="ECO:0000313" key="4">
    <source>
        <dbReference type="EMBL" id="AGE10508.1"/>
    </source>
</evidence>
<organism evidence="4">
    <name type="scientific">Conus marmoreus</name>
    <name type="common">Marble cone</name>
    <dbReference type="NCBI Taxonomy" id="42752"/>
    <lineage>
        <taxon>Eukaryota</taxon>
        <taxon>Metazoa</taxon>
        <taxon>Spiralia</taxon>
        <taxon>Lophotrochozoa</taxon>
        <taxon>Mollusca</taxon>
        <taxon>Gastropoda</taxon>
        <taxon>Caenogastropoda</taxon>
        <taxon>Neogastropoda</taxon>
        <taxon>Conoidea</taxon>
        <taxon>Conidae</taxon>
        <taxon>Conus</taxon>
    </lineage>
</organism>
<dbReference type="GO" id="GO:0005576">
    <property type="term" value="C:extracellular region"/>
    <property type="evidence" value="ECO:0007669"/>
    <property type="project" value="UniProtKB-SubCell"/>
</dbReference>
<dbReference type="InterPro" id="IPR004214">
    <property type="entry name" value="Conotoxin"/>
</dbReference>
<dbReference type="EMBL" id="JX000423">
    <property type="protein sequence ID" value="AGE10508.1"/>
    <property type="molecule type" value="mRNA"/>
</dbReference>
<sequence>MSKLGVVLFLTACQLLTADNSRDKQEYPTMRFRDQMRNAKGPKWIRSCAQSGLSCDTRPCCDDKPCVPNGRQSMCGG</sequence>
<evidence type="ECO:0000256" key="3">
    <source>
        <dbReference type="SAM" id="SignalP"/>
    </source>
</evidence>
<name>M9PM85_CONMR</name>
<accession>M9PM85</accession>
<comment type="subcellular location">
    <subcellularLocation>
        <location evidence="1">Secreted</location>
    </subcellularLocation>
</comment>
<protein>
    <submittedName>
        <fullName evidence="4">Conotoxin Mr6.11</fullName>
    </submittedName>
</protein>
<keyword evidence="3" id="KW-0732">Signal</keyword>
<feature type="signal peptide" evidence="3">
    <location>
        <begin position="1"/>
        <end position="18"/>
    </location>
</feature>
<reference evidence="4" key="1">
    <citation type="submission" date="2012-04" db="EMBL/GenBank/DDBJ databases">
        <authorList>
            <person name="Wu C."/>
            <person name="Liu Z."/>
            <person name="Dai Q."/>
        </authorList>
    </citation>
    <scope>NUCLEOTIDE SEQUENCE</scope>
</reference>
<feature type="chain" id="PRO_5004101917" evidence="3">
    <location>
        <begin position="19"/>
        <end position="77"/>
    </location>
</feature>
<dbReference type="GO" id="GO:0008200">
    <property type="term" value="F:ion channel inhibitor activity"/>
    <property type="evidence" value="ECO:0007669"/>
    <property type="project" value="InterPro"/>
</dbReference>
<dbReference type="AlphaFoldDB" id="M9PM85"/>
<proteinExistence type="evidence at transcript level"/>
<evidence type="ECO:0000256" key="2">
    <source>
        <dbReference type="ARBA" id="ARBA00022525"/>
    </source>
</evidence>